<comment type="caution">
    <text evidence="3">The sequence shown here is derived from an EMBL/GenBank/DDBJ whole genome shotgun (WGS) entry which is preliminary data.</text>
</comment>
<dbReference type="OrthoDB" id="333820at2759"/>
<keyword evidence="2" id="KW-0472">Membrane</keyword>
<reference evidence="3 4" key="1">
    <citation type="submission" date="2014-03" db="EMBL/GenBank/DDBJ databases">
        <authorList>
            <person name="Sibley D."/>
            <person name="Venepally P."/>
            <person name="Karamycheva S."/>
            <person name="Hadjithomas M."/>
            <person name="Khan A."/>
            <person name="Brunk B."/>
            <person name="Roos D."/>
            <person name="Caler E."/>
            <person name="Lorenzi H."/>
        </authorList>
    </citation>
    <scope>NUCLEOTIDE SEQUENCE [LARGE SCALE GENOMIC DNA]</scope>
    <source>
        <strain evidence="4">p89</strain>
    </source>
</reference>
<keyword evidence="2 3" id="KW-0812">Transmembrane</keyword>
<feature type="transmembrane region" description="Helical" evidence="2">
    <location>
        <begin position="300"/>
        <end position="322"/>
    </location>
</feature>
<organism evidence="3 4">
    <name type="scientific">Toxoplasma gondii p89</name>
    <dbReference type="NCBI Taxonomy" id="943119"/>
    <lineage>
        <taxon>Eukaryota</taxon>
        <taxon>Sar</taxon>
        <taxon>Alveolata</taxon>
        <taxon>Apicomplexa</taxon>
        <taxon>Conoidasida</taxon>
        <taxon>Coccidia</taxon>
        <taxon>Eucoccidiorida</taxon>
        <taxon>Eimeriorina</taxon>
        <taxon>Sarcocystidae</taxon>
        <taxon>Toxoplasma</taxon>
    </lineage>
</organism>
<sequence length="342" mass="36778">MANGENFPSEGPDAAAAVRCGRQSASKPTRSKTVYSEMSLARQNVEVTDPRLRKGSLFLGRQPPRCPPSAPPSPLLVHHVVVSLFLVSAAHSLFPLFDSRIVAASAESAYPRDPLRSAPPPFPSAFHMGSNEWQNPFQMAALRPAAERAAPASGETPFFTTLASRVATRDAFPRNLPHEEQVYGNNLSGVADAPPAPPAFRLADERSQALLGQPLGRRTAAANSELESHVSPSATGAPVRFRHQWQNSEAPNAMSFINWQMLGATMTHPALQVTGSPLAAPPVVFHQPDPALAMSQHGKIIAVAAACMVVSLVILLLCCFMVRRKRAHEAYMARPLTLPNQA</sequence>
<feature type="compositionally biased region" description="Polar residues" evidence="1">
    <location>
        <begin position="23"/>
        <end position="34"/>
    </location>
</feature>
<evidence type="ECO:0000313" key="4">
    <source>
        <dbReference type="Proteomes" id="UP000028828"/>
    </source>
</evidence>
<accession>A0A086J7A1</accession>
<evidence type="ECO:0000256" key="1">
    <source>
        <dbReference type="SAM" id="MobiDB-lite"/>
    </source>
</evidence>
<dbReference type="VEuPathDB" id="ToxoDB:TGP89_210420"/>
<protein>
    <submittedName>
        <fullName evidence="3">Putative transmembrane protein</fullName>
    </submittedName>
</protein>
<dbReference type="Proteomes" id="UP000028828">
    <property type="component" value="Unassembled WGS sequence"/>
</dbReference>
<proteinExistence type="predicted"/>
<dbReference type="EMBL" id="AEYI02002505">
    <property type="protein sequence ID" value="KFG28019.1"/>
    <property type="molecule type" value="Genomic_DNA"/>
</dbReference>
<feature type="region of interest" description="Disordered" evidence="1">
    <location>
        <begin position="1"/>
        <end position="34"/>
    </location>
</feature>
<dbReference type="AlphaFoldDB" id="A0A086J7A1"/>
<gene>
    <name evidence="3" type="ORF">TGP89_210420</name>
</gene>
<evidence type="ECO:0000256" key="2">
    <source>
        <dbReference type="SAM" id="Phobius"/>
    </source>
</evidence>
<name>A0A086J7A1_TOXGO</name>
<keyword evidence="2" id="KW-1133">Transmembrane helix</keyword>
<evidence type="ECO:0000313" key="3">
    <source>
        <dbReference type="EMBL" id="KFG28019.1"/>
    </source>
</evidence>